<dbReference type="Proteomes" id="UP001443914">
    <property type="component" value="Unassembled WGS sequence"/>
</dbReference>
<proteinExistence type="predicted"/>
<evidence type="ECO:0000256" key="1">
    <source>
        <dbReference type="SAM" id="Phobius"/>
    </source>
</evidence>
<accession>A0AAW1MPL6</accession>
<evidence type="ECO:0000313" key="2">
    <source>
        <dbReference type="EMBL" id="KAK9747836.1"/>
    </source>
</evidence>
<name>A0AAW1MPL6_SAPOF</name>
<keyword evidence="1" id="KW-0472">Membrane</keyword>
<dbReference type="AlphaFoldDB" id="A0AAW1MPL6"/>
<organism evidence="2 3">
    <name type="scientific">Saponaria officinalis</name>
    <name type="common">Common soapwort</name>
    <name type="synonym">Lychnis saponaria</name>
    <dbReference type="NCBI Taxonomy" id="3572"/>
    <lineage>
        <taxon>Eukaryota</taxon>
        <taxon>Viridiplantae</taxon>
        <taxon>Streptophyta</taxon>
        <taxon>Embryophyta</taxon>
        <taxon>Tracheophyta</taxon>
        <taxon>Spermatophyta</taxon>
        <taxon>Magnoliopsida</taxon>
        <taxon>eudicotyledons</taxon>
        <taxon>Gunneridae</taxon>
        <taxon>Pentapetalae</taxon>
        <taxon>Caryophyllales</taxon>
        <taxon>Caryophyllaceae</taxon>
        <taxon>Caryophylleae</taxon>
        <taxon>Saponaria</taxon>
    </lineage>
</organism>
<evidence type="ECO:0000313" key="3">
    <source>
        <dbReference type="Proteomes" id="UP001443914"/>
    </source>
</evidence>
<feature type="transmembrane region" description="Helical" evidence="1">
    <location>
        <begin position="30"/>
        <end position="49"/>
    </location>
</feature>
<keyword evidence="3" id="KW-1185">Reference proteome</keyword>
<protein>
    <submittedName>
        <fullName evidence="2">Uncharacterized protein</fullName>
    </submittedName>
</protein>
<comment type="caution">
    <text evidence="2">The sequence shown here is derived from an EMBL/GenBank/DDBJ whole genome shotgun (WGS) entry which is preliminary data.</text>
</comment>
<gene>
    <name evidence="2" type="ORF">RND81_02G017700</name>
</gene>
<keyword evidence="1" id="KW-1133">Transmembrane helix</keyword>
<sequence>MEKMVTRPTIRPKSGVKFLLKRNSSRLRKLLVKLPPSFCPLCSFVLHFFPFMNYLMHFNFYSVKRKSPPASMYPMERVTLNYLADSAPATYLLVLSSFF</sequence>
<reference evidence="2" key="1">
    <citation type="submission" date="2024-03" db="EMBL/GenBank/DDBJ databases">
        <title>WGS assembly of Saponaria officinalis var. Norfolk2.</title>
        <authorList>
            <person name="Jenkins J."/>
            <person name="Shu S."/>
            <person name="Grimwood J."/>
            <person name="Barry K."/>
            <person name="Goodstein D."/>
            <person name="Schmutz J."/>
            <person name="Leebens-Mack J."/>
            <person name="Osbourn A."/>
        </authorList>
    </citation>
    <scope>NUCLEOTIDE SEQUENCE [LARGE SCALE GENOMIC DNA]</scope>
    <source>
        <strain evidence="2">JIC</strain>
    </source>
</reference>
<keyword evidence="1" id="KW-0812">Transmembrane</keyword>
<dbReference type="EMBL" id="JBDFQZ010000002">
    <property type="protein sequence ID" value="KAK9747836.1"/>
    <property type="molecule type" value="Genomic_DNA"/>
</dbReference>